<dbReference type="OrthoDB" id="8685865at2"/>
<gene>
    <name evidence="2" type="ORF">E4J90_09385</name>
</gene>
<dbReference type="Proteomes" id="UP000297555">
    <property type="component" value="Unassembled WGS sequence"/>
</dbReference>
<dbReference type="InterPro" id="IPR010985">
    <property type="entry name" value="Ribbon_hlx_hlx"/>
</dbReference>
<comment type="caution">
    <text evidence="2">The sequence shown here is derived from an EMBL/GenBank/DDBJ whole genome shotgun (WGS) entry which is preliminary data.</text>
</comment>
<name>A0A4Y8VMM5_9PSED</name>
<proteinExistence type="predicted"/>
<dbReference type="Gene3D" id="1.10.1220.10">
    <property type="entry name" value="Met repressor-like"/>
    <property type="match status" value="1"/>
</dbReference>
<evidence type="ECO:0000259" key="1">
    <source>
        <dbReference type="Pfam" id="PF03869"/>
    </source>
</evidence>
<dbReference type="EMBL" id="SPDQ01000011">
    <property type="protein sequence ID" value="TFH81782.1"/>
    <property type="molecule type" value="Genomic_DNA"/>
</dbReference>
<dbReference type="RefSeq" id="WP_134826106.1">
    <property type="nucleotide sequence ID" value="NZ_SPDQ01000011.1"/>
</dbReference>
<dbReference type="AlphaFoldDB" id="A0A4Y8VMM5"/>
<keyword evidence="2" id="KW-0238">DNA-binding</keyword>
<dbReference type="InterPro" id="IPR013321">
    <property type="entry name" value="Arc_rbn_hlx_hlx"/>
</dbReference>
<dbReference type="Pfam" id="PF03869">
    <property type="entry name" value="Arc"/>
    <property type="match status" value="1"/>
</dbReference>
<dbReference type="GO" id="GO:0006355">
    <property type="term" value="P:regulation of DNA-templated transcription"/>
    <property type="evidence" value="ECO:0007669"/>
    <property type="project" value="InterPro"/>
</dbReference>
<feature type="domain" description="Arc-like DNA binding" evidence="1">
    <location>
        <begin position="11"/>
        <end position="46"/>
    </location>
</feature>
<reference evidence="2 3" key="1">
    <citation type="submission" date="2019-03" db="EMBL/GenBank/DDBJ databases">
        <title>Draft genome sequence of humic substances-degrading Pseudomonas kribbensis CHA-19 from forest soil.</title>
        <authorList>
            <person name="Kim D."/>
        </authorList>
    </citation>
    <scope>NUCLEOTIDE SEQUENCE [LARGE SCALE GENOMIC DNA]</scope>
    <source>
        <strain evidence="2 3">CHA-19</strain>
    </source>
</reference>
<protein>
    <submittedName>
        <fullName evidence="2">Arc family DNA-binding protein</fullName>
    </submittedName>
</protein>
<sequence length="119" mass="13481">MDKDDRYTRITLRIPRDLHELLAEAAEQTSKSMNAEIIARLIESFAPKNPTPVPANKDFAVVDERGPDIDGSPTYSKITSMYPSPNHMMQYMVETQKKLDQLAEKLRTFTGDSEPPAKK</sequence>
<organism evidence="2 3">
    <name type="scientific">Pseudomonas kribbensis</name>
    <dbReference type="NCBI Taxonomy" id="1628086"/>
    <lineage>
        <taxon>Bacteria</taxon>
        <taxon>Pseudomonadati</taxon>
        <taxon>Pseudomonadota</taxon>
        <taxon>Gammaproteobacteria</taxon>
        <taxon>Pseudomonadales</taxon>
        <taxon>Pseudomonadaceae</taxon>
        <taxon>Pseudomonas</taxon>
    </lineage>
</organism>
<accession>A0A4Y8VMM5</accession>
<evidence type="ECO:0000313" key="3">
    <source>
        <dbReference type="Proteomes" id="UP000297555"/>
    </source>
</evidence>
<dbReference type="SUPFAM" id="SSF47598">
    <property type="entry name" value="Ribbon-helix-helix"/>
    <property type="match status" value="1"/>
</dbReference>
<dbReference type="InterPro" id="IPR005569">
    <property type="entry name" value="Arc_DNA-bd_dom"/>
</dbReference>
<evidence type="ECO:0000313" key="2">
    <source>
        <dbReference type="EMBL" id="TFH81782.1"/>
    </source>
</evidence>
<dbReference type="GO" id="GO:0003677">
    <property type="term" value="F:DNA binding"/>
    <property type="evidence" value="ECO:0007669"/>
    <property type="project" value="UniProtKB-KW"/>
</dbReference>